<reference evidence="1" key="2">
    <citation type="journal article" date="2015" name="Data Brief">
        <title>Shoot transcriptome of the giant reed, Arundo donax.</title>
        <authorList>
            <person name="Barrero R.A."/>
            <person name="Guerrero F.D."/>
            <person name="Moolhuijzen P."/>
            <person name="Goolsby J.A."/>
            <person name="Tidwell J."/>
            <person name="Bellgard S.E."/>
            <person name="Bellgard M.I."/>
        </authorList>
    </citation>
    <scope>NUCLEOTIDE SEQUENCE</scope>
    <source>
        <tissue evidence="1">Shoot tissue taken approximately 20 cm above the soil surface</tissue>
    </source>
</reference>
<protein>
    <submittedName>
        <fullName evidence="1">Uncharacterized protein</fullName>
    </submittedName>
</protein>
<dbReference type="AlphaFoldDB" id="A0A0A9BAP7"/>
<sequence length="88" mass="9984">MVVYNYNLCFPQIKNNYNLSLSKISIMPLLHRRHVSIVAFIALKACNYCVNCFIATVVVLTLGSFTCAIRYTTGQNTIITFTRCNPLM</sequence>
<dbReference type="EMBL" id="GBRH01238662">
    <property type="protein sequence ID" value="JAD59233.1"/>
    <property type="molecule type" value="Transcribed_RNA"/>
</dbReference>
<name>A0A0A9BAP7_ARUDO</name>
<proteinExistence type="predicted"/>
<evidence type="ECO:0000313" key="1">
    <source>
        <dbReference type="EMBL" id="JAD59233.1"/>
    </source>
</evidence>
<accession>A0A0A9BAP7</accession>
<reference evidence="1" key="1">
    <citation type="submission" date="2014-09" db="EMBL/GenBank/DDBJ databases">
        <authorList>
            <person name="Magalhaes I.L.F."/>
            <person name="Oliveira U."/>
            <person name="Santos F.R."/>
            <person name="Vidigal T.H.D.A."/>
            <person name="Brescovit A.D."/>
            <person name="Santos A.J."/>
        </authorList>
    </citation>
    <scope>NUCLEOTIDE SEQUENCE</scope>
    <source>
        <tissue evidence="1">Shoot tissue taken approximately 20 cm above the soil surface</tissue>
    </source>
</reference>
<organism evidence="1">
    <name type="scientific">Arundo donax</name>
    <name type="common">Giant reed</name>
    <name type="synonym">Donax arundinaceus</name>
    <dbReference type="NCBI Taxonomy" id="35708"/>
    <lineage>
        <taxon>Eukaryota</taxon>
        <taxon>Viridiplantae</taxon>
        <taxon>Streptophyta</taxon>
        <taxon>Embryophyta</taxon>
        <taxon>Tracheophyta</taxon>
        <taxon>Spermatophyta</taxon>
        <taxon>Magnoliopsida</taxon>
        <taxon>Liliopsida</taxon>
        <taxon>Poales</taxon>
        <taxon>Poaceae</taxon>
        <taxon>PACMAD clade</taxon>
        <taxon>Arundinoideae</taxon>
        <taxon>Arundineae</taxon>
        <taxon>Arundo</taxon>
    </lineage>
</organism>